<comment type="caution">
    <text evidence="2">The sequence shown here is derived from an EMBL/GenBank/DDBJ whole genome shotgun (WGS) entry which is preliminary data.</text>
</comment>
<accession>A0ABS9TTF5</accession>
<dbReference type="RefSeq" id="WP_241042477.1">
    <property type="nucleotide sequence ID" value="NZ_BAAAJF010000005.1"/>
</dbReference>
<evidence type="ECO:0000313" key="2">
    <source>
        <dbReference type="EMBL" id="MCH6171673.1"/>
    </source>
</evidence>
<dbReference type="EMBL" id="JAKXMK010000047">
    <property type="protein sequence ID" value="MCH6171673.1"/>
    <property type="molecule type" value="Genomic_DNA"/>
</dbReference>
<protein>
    <submittedName>
        <fullName evidence="2">Uncharacterized protein</fullName>
    </submittedName>
</protein>
<name>A0ABS9TTF5_9PSEU</name>
<evidence type="ECO:0000313" key="3">
    <source>
        <dbReference type="Proteomes" id="UP001299970"/>
    </source>
</evidence>
<keyword evidence="3" id="KW-1185">Reference proteome</keyword>
<proteinExistence type="predicted"/>
<gene>
    <name evidence="2" type="ORF">MMF94_38805</name>
</gene>
<organism evidence="2 3">
    <name type="scientific">Pseudonocardia alaniniphila</name>
    <dbReference type="NCBI Taxonomy" id="75291"/>
    <lineage>
        <taxon>Bacteria</taxon>
        <taxon>Bacillati</taxon>
        <taxon>Actinomycetota</taxon>
        <taxon>Actinomycetes</taxon>
        <taxon>Pseudonocardiales</taxon>
        <taxon>Pseudonocardiaceae</taxon>
        <taxon>Pseudonocardia</taxon>
    </lineage>
</organism>
<evidence type="ECO:0000256" key="1">
    <source>
        <dbReference type="SAM" id="MobiDB-lite"/>
    </source>
</evidence>
<dbReference type="Proteomes" id="UP001299970">
    <property type="component" value="Unassembled WGS sequence"/>
</dbReference>
<sequence length="66" mass="7298">MTAQIDAPQEPLGWFGSDTPEKEPVKEDVFATMVTHQGMQQQRELFPYFRPNDLVPAGAFSSSPSG</sequence>
<reference evidence="2 3" key="1">
    <citation type="submission" date="2022-03" db="EMBL/GenBank/DDBJ databases">
        <title>Pseudonocardia alaer sp. nov., a novel actinomycete isolated from reed forest soil.</title>
        <authorList>
            <person name="Wang L."/>
        </authorList>
    </citation>
    <scope>NUCLEOTIDE SEQUENCE [LARGE SCALE GENOMIC DNA]</scope>
    <source>
        <strain evidence="2 3">Y-16303</strain>
    </source>
</reference>
<feature type="region of interest" description="Disordered" evidence="1">
    <location>
        <begin position="1"/>
        <end position="22"/>
    </location>
</feature>